<protein>
    <submittedName>
        <fullName evidence="1">Uncharacterized protein</fullName>
    </submittedName>
</protein>
<name>A0A267AP02_PSEFR</name>
<evidence type="ECO:0000313" key="1">
    <source>
        <dbReference type="EMBL" id="PAA14310.1"/>
    </source>
</evidence>
<sequence length="120" mass="14397">MNVSINEFNEFWAKVCQLYNETGEGDKRVFLFQDNYECEELWGIEDRESFEDGSIYFTTKLQFCSVKHGCTGWELELSDVAAVDVEKMTITMFGDRFKVRVEDEDYDFSYEWMNKQYYPF</sequence>
<evidence type="ECO:0000313" key="2">
    <source>
        <dbReference type="Proteomes" id="UP000215861"/>
    </source>
</evidence>
<dbReference type="OrthoDB" id="9857247at2"/>
<dbReference type="EMBL" id="NQKQ01000004">
    <property type="protein sequence ID" value="PAA14310.1"/>
    <property type="molecule type" value="Genomic_DNA"/>
</dbReference>
<dbReference type="Proteomes" id="UP000215861">
    <property type="component" value="Unassembled WGS sequence"/>
</dbReference>
<accession>A0A267AP02</accession>
<gene>
    <name evidence="1" type="ORF">CJU81_05960</name>
</gene>
<organism evidence="1 2">
    <name type="scientific">Pseudomonas fragi</name>
    <dbReference type="NCBI Taxonomy" id="296"/>
    <lineage>
        <taxon>Bacteria</taxon>
        <taxon>Pseudomonadati</taxon>
        <taxon>Pseudomonadota</taxon>
        <taxon>Gammaproteobacteria</taxon>
        <taxon>Pseudomonadales</taxon>
        <taxon>Pseudomonadaceae</taxon>
        <taxon>Pseudomonas</taxon>
    </lineage>
</organism>
<reference evidence="1 2" key="1">
    <citation type="submission" date="2017-08" db="EMBL/GenBank/DDBJ databases">
        <title>Genomic and metabolic characterisation of spoilage-associated Pseudomonas species.</title>
        <authorList>
            <person name="Stanborough T."/>
            <person name="Fegan N."/>
            <person name="Powell S.M."/>
            <person name="Singh T."/>
            <person name="Tamplin M.L."/>
            <person name="Chandry P.S."/>
        </authorList>
    </citation>
    <scope>NUCLEOTIDE SEQUENCE [LARGE SCALE GENOMIC DNA]</scope>
    <source>
        <strain evidence="1 2">F1801</strain>
    </source>
</reference>
<proteinExistence type="predicted"/>
<dbReference type="AlphaFoldDB" id="A0A267AP02"/>
<dbReference type="RefSeq" id="WP_141232571.1">
    <property type="nucleotide sequence ID" value="NZ_NQKQ01000004.1"/>
</dbReference>
<comment type="caution">
    <text evidence="1">The sequence shown here is derived from an EMBL/GenBank/DDBJ whole genome shotgun (WGS) entry which is preliminary data.</text>
</comment>